<proteinExistence type="predicted"/>
<comment type="caution">
    <text evidence="1">The sequence shown here is derived from an EMBL/GenBank/DDBJ whole genome shotgun (WGS) entry which is preliminary data.</text>
</comment>
<accession>A0A398CSL9</accession>
<dbReference type="OrthoDB" id="160712at2"/>
<evidence type="ECO:0000313" key="1">
    <source>
        <dbReference type="EMBL" id="RIE06406.1"/>
    </source>
</evidence>
<dbReference type="RefSeq" id="WP_119088850.1">
    <property type="nucleotide sequence ID" value="NZ_QXIS01000014.1"/>
</dbReference>
<reference evidence="1 2" key="1">
    <citation type="submission" date="2018-09" db="EMBL/GenBank/DDBJ databases">
        <title>Discovery and Ecogenomic Context for Candidatus Cryosericales, a Global Caldiserica Order Active in Thawing Permafrost.</title>
        <authorList>
            <person name="Martinez M.A."/>
            <person name="Woodcroft B.J."/>
            <person name="Ignacio Espinoza J.C."/>
            <person name="Zayed A."/>
            <person name="Singleton C.M."/>
            <person name="Boyd J."/>
            <person name="Li Y.-F."/>
            <person name="Purvine S."/>
            <person name="Maughan H."/>
            <person name="Hodgkins S.B."/>
            <person name="Anderson D."/>
            <person name="Sederholm M."/>
            <person name="Temperton B."/>
            <person name="Saleska S.R."/>
            <person name="Tyson G.W."/>
            <person name="Rich V.I."/>
        </authorList>
    </citation>
    <scope>NUCLEOTIDE SEQUENCE [LARGE SCALE GENOMIC DNA]</scope>
    <source>
        <strain evidence="1 2">SMC7</strain>
    </source>
</reference>
<dbReference type="Proteomes" id="UP000266328">
    <property type="component" value="Unassembled WGS sequence"/>
</dbReference>
<gene>
    <name evidence="1" type="ORF">SMC7_02755</name>
</gene>
<sequence>MNDKVDAGSTARDWFAELTARIPNFVGYQGKDQRRTADKMVRDTMVFKLDDLREILSDVIEKANDAETSVIDDISKILRTMNELRDKVEFLGYGDTTFFTDEQLDPDFLSRVYQLETQIYDNLDELETAFESPKDLGRRDTLRDIRKRLEVISQDFAARKETLKSLQ</sequence>
<dbReference type="AlphaFoldDB" id="A0A398CSL9"/>
<organism evidence="1 2">
    <name type="scientific">Candidatus Cryosericum terrychapinii</name>
    <dbReference type="NCBI Taxonomy" id="2290919"/>
    <lineage>
        <taxon>Bacteria</taxon>
        <taxon>Pseudomonadati</taxon>
        <taxon>Caldisericota/Cryosericota group</taxon>
        <taxon>Candidatus Cryosericota</taxon>
        <taxon>Candidatus Cryosericia</taxon>
        <taxon>Candidatus Cryosericales</taxon>
        <taxon>Candidatus Cryosericaceae</taxon>
        <taxon>Candidatus Cryosericum</taxon>
    </lineage>
</organism>
<dbReference type="EMBL" id="QXIS01000014">
    <property type="protein sequence ID" value="RIE06406.1"/>
    <property type="molecule type" value="Genomic_DNA"/>
</dbReference>
<evidence type="ECO:0000313" key="2">
    <source>
        <dbReference type="Proteomes" id="UP000266328"/>
    </source>
</evidence>
<protein>
    <submittedName>
        <fullName evidence="1">Uncharacterized protein</fullName>
    </submittedName>
</protein>
<keyword evidence="2" id="KW-1185">Reference proteome</keyword>
<name>A0A398CSL9_9BACT</name>